<dbReference type="GO" id="GO:0003995">
    <property type="term" value="F:acyl-CoA dehydrogenase activity"/>
    <property type="evidence" value="ECO:0007669"/>
    <property type="project" value="TreeGrafter"/>
</dbReference>
<dbReference type="InterPro" id="IPR046373">
    <property type="entry name" value="Acyl-CoA_Oxase/DH_mid-dom_sf"/>
</dbReference>
<keyword evidence="6 7" id="KW-0560">Oxidoreductase</keyword>
<evidence type="ECO:0000256" key="2">
    <source>
        <dbReference type="ARBA" id="ARBA00009347"/>
    </source>
</evidence>
<dbReference type="Pfam" id="PF02770">
    <property type="entry name" value="Acyl-CoA_dh_M"/>
    <property type="match status" value="1"/>
</dbReference>
<dbReference type="EMBL" id="FQUB01000013">
    <property type="protein sequence ID" value="SHE83232.1"/>
    <property type="molecule type" value="Genomic_DNA"/>
</dbReference>
<accession>A0A8B4BSC7</accession>
<dbReference type="InterPro" id="IPR036250">
    <property type="entry name" value="AcylCo_DH-like_C"/>
</dbReference>
<evidence type="ECO:0000313" key="11">
    <source>
        <dbReference type="EMBL" id="SHE83232.1"/>
    </source>
</evidence>
<name>A0A8B4BSC7_HEYCO</name>
<dbReference type="AlphaFoldDB" id="A0A8B4BSC7"/>
<dbReference type="FunFam" id="1.20.140.10:FF:000018">
    <property type="entry name" value="Acyl-CoA dehydrogenase family member 10"/>
    <property type="match status" value="1"/>
</dbReference>
<dbReference type="FunFam" id="2.40.110.10:FF:000002">
    <property type="entry name" value="Acyl-CoA dehydrogenase fadE12"/>
    <property type="match status" value="1"/>
</dbReference>
<dbReference type="Gene3D" id="1.10.540.10">
    <property type="entry name" value="Acyl-CoA dehydrogenase/oxidase, N-terminal domain"/>
    <property type="match status" value="1"/>
</dbReference>
<evidence type="ECO:0000256" key="4">
    <source>
        <dbReference type="ARBA" id="ARBA00022630"/>
    </source>
</evidence>
<feature type="domain" description="Acyl-CoA dehydrogenase/oxidase C-terminal" evidence="8">
    <location>
        <begin position="247"/>
        <end position="395"/>
    </location>
</feature>
<dbReference type="GO" id="GO:0005737">
    <property type="term" value="C:cytoplasm"/>
    <property type="evidence" value="ECO:0007669"/>
    <property type="project" value="TreeGrafter"/>
</dbReference>
<dbReference type="Pfam" id="PF00441">
    <property type="entry name" value="Acyl-CoA_dh_1"/>
    <property type="match status" value="1"/>
</dbReference>
<dbReference type="PANTHER" id="PTHR48083">
    <property type="entry name" value="MEDIUM-CHAIN SPECIFIC ACYL-COA DEHYDROGENASE, MITOCHONDRIAL-RELATED"/>
    <property type="match status" value="1"/>
</dbReference>
<dbReference type="PANTHER" id="PTHR48083:SF13">
    <property type="entry name" value="ACYL-COA DEHYDROGENASE FAMILY MEMBER 11"/>
    <property type="match status" value="1"/>
</dbReference>
<keyword evidence="5 7" id="KW-0274">FAD</keyword>
<evidence type="ECO:0000259" key="10">
    <source>
        <dbReference type="Pfam" id="PF02771"/>
    </source>
</evidence>
<organism evidence="11 12">
    <name type="scientific">Heyndrickxia coagulans DSM 1 = ATCC 7050</name>
    <dbReference type="NCBI Taxonomy" id="1121088"/>
    <lineage>
        <taxon>Bacteria</taxon>
        <taxon>Bacillati</taxon>
        <taxon>Bacillota</taxon>
        <taxon>Bacilli</taxon>
        <taxon>Bacillales</taxon>
        <taxon>Bacillaceae</taxon>
        <taxon>Heyndrickxia</taxon>
    </lineage>
</organism>
<proteinExistence type="inferred from homology"/>
<protein>
    <submittedName>
        <fullName evidence="11">Acyl-CoA dehydrogenase</fullName>
    </submittedName>
</protein>
<reference evidence="11 12" key="1">
    <citation type="submission" date="2016-11" db="EMBL/GenBank/DDBJ databases">
        <authorList>
            <person name="Varghese N."/>
            <person name="Submissions S."/>
        </authorList>
    </citation>
    <scope>NUCLEOTIDE SEQUENCE [LARGE SCALE GENOMIC DNA]</scope>
    <source>
        <strain evidence="11 12">DSM 1</strain>
    </source>
</reference>
<comment type="caution">
    <text evidence="11">The sequence shown here is derived from an EMBL/GenBank/DDBJ whole genome shotgun (WGS) entry which is preliminary data.</text>
</comment>
<sequence length="414" mass="46375">MDFDYSPKVKALISKLERFMEENVYPGEKLFEEQLNTQETRWAAVPPIMEELKAKAKQEGLWNLFLPDREYGAGLSNLEYAPLCEIMGRSIIAPEVFNCNAPDTGNMEVLARYGSDEQKEKWLKPLLNGDIRSCFSMTEPDTASSDATNISCSIVRDGDEYIVNGRKWWSSGAGDPRCKIAIVMGKTNPDAPRHEQQSMILVPLDTPGVKIERMLPVFGYDDAPHGHAEITYENVRVPAENMIWGEGKGFAIAQGRLGPGRIHHCMRLIGAAERALELLCKRIQNRVPFGKPLAEQGVIRQWVAESRIEIEQARLLTLKAAFMMDTVGNKVARKEIAMIKAVAPRMALNVIDRAIQAFGAAGVSDDFPLARLWANARTLRLADGPDEVHLDQIARLEMKPYQERGLADERVRTV</sequence>
<dbReference type="InterPro" id="IPR006091">
    <property type="entry name" value="Acyl-CoA_Oxase/DH_mid-dom"/>
</dbReference>
<dbReference type="GeneID" id="29813741"/>
<feature type="domain" description="Acyl-CoA dehydrogenase/oxidase N-terminal" evidence="10">
    <location>
        <begin position="29"/>
        <end position="130"/>
    </location>
</feature>
<feature type="domain" description="Acyl-CoA oxidase/dehydrogenase middle" evidence="9">
    <location>
        <begin position="134"/>
        <end position="232"/>
    </location>
</feature>
<dbReference type="CDD" id="cd01155">
    <property type="entry name" value="ACAD_FadE2"/>
    <property type="match status" value="1"/>
</dbReference>
<evidence type="ECO:0000256" key="7">
    <source>
        <dbReference type="RuleBase" id="RU362125"/>
    </source>
</evidence>
<dbReference type="GO" id="GO:0033539">
    <property type="term" value="P:fatty acid beta-oxidation using acyl-CoA dehydrogenase"/>
    <property type="evidence" value="ECO:0007669"/>
    <property type="project" value="TreeGrafter"/>
</dbReference>
<comment type="cofactor">
    <cofactor evidence="1 7">
        <name>FAD</name>
        <dbReference type="ChEBI" id="CHEBI:57692"/>
    </cofactor>
</comment>
<evidence type="ECO:0000259" key="8">
    <source>
        <dbReference type="Pfam" id="PF00441"/>
    </source>
</evidence>
<dbReference type="Gene3D" id="2.40.110.10">
    <property type="entry name" value="Butyryl-CoA Dehydrogenase, subunit A, domain 2"/>
    <property type="match status" value="1"/>
</dbReference>
<comment type="subunit">
    <text evidence="3">Homodimer.</text>
</comment>
<dbReference type="InterPro" id="IPR009075">
    <property type="entry name" value="AcylCo_DH/oxidase_C"/>
</dbReference>
<dbReference type="InterPro" id="IPR050741">
    <property type="entry name" value="Acyl-CoA_dehydrogenase"/>
</dbReference>
<dbReference type="SUPFAM" id="SSF47203">
    <property type="entry name" value="Acyl-CoA dehydrogenase C-terminal domain-like"/>
    <property type="match status" value="1"/>
</dbReference>
<dbReference type="GO" id="GO:0050660">
    <property type="term" value="F:flavin adenine dinucleotide binding"/>
    <property type="evidence" value="ECO:0007669"/>
    <property type="project" value="InterPro"/>
</dbReference>
<gene>
    <name evidence="11" type="ORF">SAMN02745208_00950</name>
</gene>
<dbReference type="InterPro" id="IPR009100">
    <property type="entry name" value="AcylCoA_DH/oxidase_NM_dom_sf"/>
</dbReference>
<dbReference type="SUPFAM" id="SSF56645">
    <property type="entry name" value="Acyl-CoA dehydrogenase NM domain-like"/>
    <property type="match status" value="1"/>
</dbReference>
<dbReference type="InterPro" id="IPR013786">
    <property type="entry name" value="AcylCoA_DH/ox_N"/>
</dbReference>
<evidence type="ECO:0000256" key="1">
    <source>
        <dbReference type="ARBA" id="ARBA00001974"/>
    </source>
</evidence>
<evidence type="ECO:0000259" key="9">
    <source>
        <dbReference type="Pfam" id="PF02770"/>
    </source>
</evidence>
<dbReference type="Pfam" id="PF02771">
    <property type="entry name" value="Acyl-CoA_dh_N"/>
    <property type="match status" value="1"/>
</dbReference>
<evidence type="ECO:0000256" key="6">
    <source>
        <dbReference type="ARBA" id="ARBA00023002"/>
    </source>
</evidence>
<evidence type="ECO:0000256" key="3">
    <source>
        <dbReference type="ARBA" id="ARBA00011738"/>
    </source>
</evidence>
<evidence type="ECO:0000256" key="5">
    <source>
        <dbReference type="ARBA" id="ARBA00022827"/>
    </source>
</evidence>
<dbReference type="RefSeq" id="WP_029142575.1">
    <property type="nucleotide sequence ID" value="NZ_ALAS01000251.1"/>
</dbReference>
<dbReference type="Gene3D" id="1.20.140.10">
    <property type="entry name" value="Butyryl-CoA Dehydrogenase, subunit A, domain 3"/>
    <property type="match status" value="1"/>
</dbReference>
<evidence type="ECO:0000313" key="12">
    <source>
        <dbReference type="Proteomes" id="UP000184029"/>
    </source>
</evidence>
<keyword evidence="4 7" id="KW-0285">Flavoprotein</keyword>
<dbReference type="Proteomes" id="UP000184029">
    <property type="component" value="Unassembled WGS sequence"/>
</dbReference>
<dbReference type="KEGG" id="bcoa:BF29_2706"/>
<comment type="similarity">
    <text evidence="2 7">Belongs to the acyl-CoA dehydrogenase family.</text>
</comment>
<dbReference type="InterPro" id="IPR037069">
    <property type="entry name" value="AcylCoA_DH/ox_N_sf"/>
</dbReference>